<dbReference type="InterPro" id="IPR003583">
    <property type="entry name" value="Hlx-hairpin-Hlx_DNA-bd_motif"/>
</dbReference>
<gene>
    <name evidence="3" type="ORF">GH741_10225</name>
</gene>
<evidence type="ECO:0000259" key="2">
    <source>
        <dbReference type="SMART" id="SM00278"/>
    </source>
</evidence>
<feature type="transmembrane region" description="Helical" evidence="1">
    <location>
        <begin position="7"/>
        <end position="26"/>
    </location>
</feature>
<feature type="domain" description="Helix-hairpin-helix DNA-binding motif class 1" evidence="2">
    <location>
        <begin position="181"/>
        <end position="200"/>
    </location>
</feature>
<dbReference type="InterPro" id="IPR051675">
    <property type="entry name" value="Endo/Exo/Phosphatase_dom_1"/>
</dbReference>
<dbReference type="RefSeq" id="WP_153736695.1">
    <property type="nucleotide sequence ID" value="NZ_WJNG01000007.1"/>
</dbReference>
<keyword evidence="1" id="KW-1133">Transmembrane helix</keyword>
<keyword evidence="4" id="KW-1185">Reference proteome</keyword>
<name>A0A6A8DCR8_9BACI</name>
<dbReference type="Gene3D" id="3.10.560.10">
    <property type="entry name" value="Outer membrane lipoprotein wza domain like"/>
    <property type="match status" value="1"/>
</dbReference>
<evidence type="ECO:0000313" key="4">
    <source>
        <dbReference type="Proteomes" id="UP000799092"/>
    </source>
</evidence>
<accession>A0A6A8DCR8</accession>
<organism evidence="3 4">
    <name type="scientific">Aquibacillus halophilus</name>
    <dbReference type="NCBI Taxonomy" id="930132"/>
    <lineage>
        <taxon>Bacteria</taxon>
        <taxon>Bacillati</taxon>
        <taxon>Bacillota</taxon>
        <taxon>Bacilli</taxon>
        <taxon>Bacillales</taxon>
        <taxon>Bacillaceae</taxon>
        <taxon>Aquibacillus</taxon>
    </lineage>
</organism>
<dbReference type="InterPro" id="IPR004509">
    <property type="entry name" value="Competence_ComEA_HhH"/>
</dbReference>
<dbReference type="SMART" id="SM00278">
    <property type="entry name" value="HhH1"/>
    <property type="match status" value="2"/>
</dbReference>
<dbReference type="Pfam" id="PF10531">
    <property type="entry name" value="SLBB"/>
    <property type="match status" value="1"/>
</dbReference>
<dbReference type="InterPro" id="IPR019554">
    <property type="entry name" value="Soluble_ligand-bd"/>
</dbReference>
<feature type="domain" description="Helix-hairpin-helix DNA-binding motif class 1" evidence="2">
    <location>
        <begin position="151"/>
        <end position="170"/>
    </location>
</feature>
<reference evidence="3" key="1">
    <citation type="submission" date="2019-11" db="EMBL/GenBank/DDBJ databases">
        <authorList>
            <person name="Li J."/>
        </authorList>
    </citation>
    <scope>NUCLEOTIDE SEQUENCE</scope>
    <source>
        <strain evidence="3">B6B</strain>
    </source>
</reference>
<sequence length="204" mass="22957">MQFAKKNWWLLLIFALISIFILYDFFNQDSLSKVTNDEYQQGTNLVSGEDVPVPKKSIEKEESELLFIDVKGEVEFPGVYEVAPNNRVNDVIILAGGFTENANMEHVNLAQKVFDEMVILVTKKGEEGGSSQDSAEQFSDGRIRINRATKDELLTLTGIGSVKAEAIIQYRTEYGDFQSEDDLLQVSGIGEKTLDRIREEILVP</sequence>
<dbReference type="PANTHER" id="PTHR21180:SF32">
    <property type="entry name" value="ENDONUCLEASE_EXONUCLEASE_PHOSPHATASE FAMILY DOMAIN-CONTAINING PROTEIN 1"/>
    <property type="match status" value="1"/>
</dbReference>
<dbReference type="Proteomes" id="UP000799092">
    <property type="component" value="Unassembled WGS sequence"/>
</dbReference>
<keyword evidence="1" id="KW-0472">Membrane</keyword>
<evidence type="ECO:0000256" key="1">
    <source>
        <dbReference type="SAM" id="Phobius"/>
    </source>
</evidence>
<keyword evidence="1" id="KW-0812">Transmembrane</keyword>
<comment type="caution">
    <text evidence="3">The sequence shown here is derived from an EMBL/GenBank/DDBJ whole genome shotgun (WGS) entry which is preliminary data.</text>
</comment>
<dbReference type="PANTHER" id="PTHR21180">
    <property type="entry name" value="ENDONUCLEASE/EXONUCLEASE/PHOSPHATASE FAMILY DOMAIN-CONTAINING PROTEIN 1"/>
    <property type="match status" value="1"/>
</dbReference>
<dbReference type="InterPro" id="IPR010994">
    <property type="entry name" value="RuvA_2-like"/>
</dbReference>
<dbReference type="SUPFAM" id="SSF47781">
    <property type="entry name" value="RuvA domain 2-like"/>
    <property type="match status" value="1"/>
</dbReference>
<evidence type="ECO:0000313" key="3">
    <source>
        <dbReference type="EMBL" id="MRH43060.1"/>
    </source>
</evidence>
<dbReference type="GO" id="GO:0015628">
    <property type="term" value="P:protein secretion by the type II secretion system"/>
    <property type="evidence" value="ECO:0007669"/>
    <property type="project" value="TreeGrafter"/>
</dbReference>
<protein>
    <submittedName>
        <fullName evidence="3">ComEA family DNA-binding protein</fullName>
    </submittedName>
</protein>
<keyword evidence="3" id="KW-0238">DNA-binding</keyword>
<dbReference type="GO" id="GO:0015627">
    <property type="term" value="C:type II protein secretion system complex"/>
    <property type="evidence" value="ECO:0007669"/>
    <property type="project" value="TreeGrafter"/>
</dbReference>
<proteinExistence type="predicted"/>
<dbReference type="Gene3D" id="1.10.150.310">
    <property type="entry name" value="Tex RuvX-like domain-like"/>
    <property type="match status" value="1"/>
</dbReference>
<dbReference type="EMBL" id="WJNG01000007">
    <property type="protein sequence ID" value="MRH43060.1"/>
    <property type="molecule type" value="Genomic_DNA"/>
</dbReference>
<dbReference type="OrthoDB" id="9790239at2"/>
<dbReference type="GO" id="GO:0006281">
    <property type="term" value="P:DNA repair"/>
    <property type="evidence" value="ECO:0007669"/>
    <property type="project" value="InterPro"/>
</dbReference>
<dbReference type="GO" id="GO:0003677">
    <property type="term" value="F:DNA binding"/>
    <property type="evidence" value="ECO:0007669"/>
    <property type="project" value="UniProtKB-KW"/>
</dbReference>
<dbReference type="AlphaFoldDB" id="A0A6A8DCR8"/>
<dbReference type="Pfam" id="PF12836">
    <property type="entry name" value="HHH_3"/>
    <property type="match status" value="1"/>
</dbReference>
<dbReference type="NCBIfam" id="TIGR00426">
    <property type="entry name" value="competence protein ComEA helix-hairpin-helix repeat region"/>
    <property type="match status" value="1"/>
</dbReference>